<evidence type="ECO:0000256" key="1">
    <source>
        <dbReference type="ARBA" id="ARBA00001957"/>
    </source>
</evidence>
<dbReference type="InterPro" id="IPR020806">
    <property type="entry name" value="PKS_PP-bd"/>
</dbReference>
<dbReference type="GO" id="GO:0005737">
    <property type="term" value="C:cytoplasm"/>
    <property type="evidence" value="ECO:0007669"/>
    <property type="project" value="TreeGrafter"/>
</dbReference>
<dbReference type="Pfam" id="PF00668">
    <property type="entry name" value="Condensation"/>
    <property type="match status" value="1"/>
</dbReference>
<dbReference type="InterPro" id="IPR023213">
    <property type="entry name" value="CAT-like_dom_sf"/>
</dbReference>
<evidence type="ECO:0000256" key="2">
    <source>
        <dbReference type="ARBA" id="ARBA00022450"/>
    </source>
</evidence>
<feature type="domain" description="Carrier" evidence="5">
    <location>
        <begin position="1751"/>
        <end position="1826"/>
    </location>
</feature>
<evidence type="ECO:0000256" key="3">
    <source>
        <dbReference type="ARBA" id="ARBA00022553"/>
    </source>
</evidence>
<evidence type="ECO:0000313" key="6">
    <source>
        <dbReference type="EMBL" id="PWK80668.1"/>
    </source>
</evidence>
<proteinExistence type="predicted"/>
<dbReference type="Pfam" id="PF00550">
    <property type="entry name" value="PP-binding"/>
    <property type="match status" value="2"/>
</dbReference>
<dbReference type="InterPro" id="IPR010071">
    <property type="entry name" value="AA_adenyl_dom"/>
</dbReference>
<dbReference type="GO" id="GO:0044550">
    <property type="term" value="P:secondary metabolite biosynthetic process"/>
    <property type="evidence" value="ECO:0007669"/>
    <property type="project" value="TreeGrafter"/>
</dbReference>
<dbReference type="CDD" id="cd05930">
    <property type="entry name" value="A_NRPS"/>
    <property type="match status" value="1"/>
</dbReference>
<dbReference type="InterPro" id="IPR025110">
    <property type="entry name" value="AMP-bd_C"/>
</dbReference>
<dbReference type="Gene3D" id="3.30.559.10">
    <property type="entry name" value="Chloramphenicol acetyltransferase-like domain"/>
    <property type="match status" value="1"/>
</dbReference>
<organism evidence="6 7">
    <name type="scientific">Lentzea atacamensis</name>
    <dbReference type="NCBI Taxonomy" id="531938"/>
    <lineage>
        <taxon>Bacteria</taxon>
        <taxon>Bacillati</taxon>
        <taxon>Actinomycetota</taxon>
        <taxon>Actinomycetes</taxon>
        <taxon>Pseudonocardiales</taxon>
        <taxon>Pseudonocardiaceae</taxon>
        <taxon>Lentzea</taxon>
    </lineage>
</organism>
<comment type="cofactor">
    <cofactor evidence="1">
        <name>pantetheine 4'-phosphate</name>
        <dbReference type="ChEBI" id="CHEBI:47942"/>
    </cofactor>
</comment>
<dbReference type="FunFam" id="3.40.50.12780:FF:000012">
    <property type="entry name" value="Non-ribosomal peptide synthetase"/>
    <property type="match status" value="1"/>
</dbReference>
<dbReference type="NCBIfam" id="TIGR01733">
    <property type="entry name" value="AA-adenyl-dom"/>
    <property type="match status" value="2"/>
</dbReference>
<dbReference type="SUPFAM" id="SSF56801">
    <property type="entry name" value="Acetyl-CoA synthetase-like"/>
    <property type="match status" value="2"/>
</dbReference>
<dbReference type="InterPro" id="IPR020845">
    <property type="entry name" value="AMP-binding_CS"/>
</dbReference>
<dbReference type="Gene3D" id="3.30.300.30">
    <property type="match status" value="2"/>
</dbReference>
<dbReference type="SUPFAM" id="SSF47336">
    <property type="entry name" value="ACP-like"/>
    <property type="match status" value="2"/>
</dbReference>
<comment type="caution">
    <text evidence="6">The sequence shown here is derived from an EMBL/GenBank/DDBJ whole genome shotgun (WGS) entry which is preliminary data.</text>
</comment>
<evidence type="ECO:0000313" key="7">
    <source>
        <dbReference type="Proteomes" id="UP000246005"/>
    </source>
</evidence>
<dbReference type="EMBL" id="QGHB01000023">
    <property type="protein sequence ID" value="PWK80668.1"/>
    <property type="molecule type" value="Genomic_DNA"/>
</dbReference>
<dbReference type="InterPro" id="IPR036736">
    <property type="entry name" value="ACP-like_sf"/>
</dbReference>
<dbReference type="GO" id="GO:0043041">
    <property type="term" value="P:amino acid activation for nonribosomal peptide biosynthetic process"/>
    <property type="evidence" value="ECO:0007669"/>
    <property type="project" value="TreeGrafter"/>
</dbReference>
<keyword evidence="3" id="KW-0597">Phosphoprotein</keyword>
<dbReference type="InterPro" id="IPR045851">
    <property type="entry name" value="AMP-bd_C_sf"/>
</dbReference>
<dbReference type="InterPro" id="IPR029058">
    <property type="entry name" value="AB_hydrolase_fold"/>
</dbReference>
<evidence type="ECO:0000259" key="5">
    <source>
        <dbReference type="PROSITE" id="PS50075"/>
    </source>
</evidence>
<dbReference type="Pfam" id="PF13193">
    <property type="entry name" value="AMP-binding_C"/>
    <property type="match status" value="2"/>
</dbReference>
<dbReference type="InterPro" id="IPR000873">
    <property type="entry name" value="AMP-dep_synth/lig_dom"/>
</dbReference>
<feature type="region of interest" description="Disordered" evidence="4">
    <location>
        <begin position="1839"/>
        <end position="1862"/>
    </location>
</feature>
<evidence type="ECO:0000256" key="4">
    <source>
        <dbReference type="SAM" id="MobiDB-lite"/>
    </source>
</evidence>
<gene>
    <name evidence="6" type="ORF">C8D88_12332</name>
</gene>
<dbReference type="PANTHER" id="PTHR45527">
    <property type="entry name" value="NONRIBOSOMAL PEPTIDE SYNTHETASE"/>
    <property type="match status" value="1"/>
</dbReference>
<dbReference type="GO" id="GO:0003824">
    <property type="term" value="F:catalytic activity"/>
    <property type="evidence" value="ECO:0007669"/>
    <property type="project" value="InterPro"/>
</dbReference>
<dbReference type="Gene3D" id="3.40.50.12780">
    <property type="entry name" value="N-terminal domain of ligase-like"/>
    <property type="match status" value="2"/>
</dbReference>
<dbReference type="Pfam" id="PF00501">
    <property type="entry name" value="AMP-binding"/>
    <property type="match status" value="2"/>
</dbReference>
<dbReference type="PROSITE" id="PS50075">
    <property type="entry name" value="CARRIER"/>
    <property type="match status" value="2"/>
</dbReference>
<dbReference type="Gene3D" id="1.10.1200.10">
    <property type="entry name" value="ACP-like"/>
    <property type="match status" value="1"/>
</dbReference>
<dbReference type="Proteomes" id="UP000246005">
    <property type="component" value="Unassembled WGS sequence"/>
</dbReference>
<protein>
    <submittedName>
        <fullName evidence="6">Amino acid adenylation domain-containing protein</fullName>
    </submittedName>
</protein>
<dbReference type="Gene3D" id="3.40.50.1820">
    <property type="entry name" value="alpha/beta hydrolase"/>
    <property type="match status" value="1"/>
</dbReference>
<sequence length="1862" mass="202870">MTGEVLRSSFPLANPRPRAGTFRRIQVTSAEGPHDDRFTVLLAAVAVLLARHNGAERVSLGCVRVRGGEAWTVALDLEIEREATWSEAIAAVRVAARDQGAIRPVDDAGVLVAVVDEANLDAEPVRREHLEQLSHVVASTEATLLIDNGVLRCDADADLLDEPTVGRLLTQVVTILRAEPTTPVFELDLVDAEELALLLSFSAATPPSTQPLIHDLIDQRAKERPDAIAVTFEGRSLTYRDLERQSNAVAQELRRSGAGAGTRVGVRVERSLELVVALVGVLKSGAAYVPLDPHIPQARQAQIAELAGLTTLVTVKDLEPLEGLDELDVVLVMGEESDPLPGPRVDGDLPAYVLFTSGSTGTPKGVVVTHANVVRLFESCREQFGFSTSDVWLNAHTFAFDVSVWEIFGALTNGARLVVPSRDDTRDPEAMVELVRAQHVTILTTTPTAFHGVSEAVLALPDPNPVPSLRFVVFCGESLAPASLEPWFRRFAENMPYMINMYGITEATVHSTFYAIQPRDVRDKRRKVGRGLSDTPIRVLDRRGCLVPVGVVGEIHVGGAGVAAGYLVASQEDHTRFRPDKHSDVPGARLYRSGDLGRWLPDGNLEYLGRLDHQVKIRGYRVELGEIDQVLLGHPDVRAARTWLVHRAASPVLAAAVVLVEGVATQGELKDFLAARLPEYMVPAAFAVLAELPLTANGKLDQPCLPDPFVTEAESVMRVHEVDPRARKIAECMAQVLGLDTIATDTSFFERGGDSITAVRLVSALRRIGFDAGLPQVYQARTADALAEVLGAGHEAETTPAEPFARLSELDRSLLPDTAVDAFPATRLQAGMLFHNTLEGEHLYHDVFSYTFDGPLDEERFRAAVSAVVEDHPVLRSSFLVEEPETPLQIVHKSAEIFCSIVDVEPHERESEVERWAGAERATSFDWRTPGLLRVAVHRTRHAGTTLSLSFHHAILDGWSVASLVSDLLLRHANVTQSHGTAARDTRLLSYYAFLERDVEQAETHQKFWREQLDGVQATRLPFLGTDSSARGDEITVDLPRELTQMVRDLAQRVGVPVKTVYLAVHCALMSYVGGQPDILSGLVTGGRVEDDGGDEVLGLFLNTVPFRLNVLADNWWGLLRRVFDTEAAVYEHRRFPLARLQNDAAVGKLCPTAFNYTDFHVYRSLSEAGLVLRDIRYREKTDFELLVSVAEDPFTDATKAIFSYGPAVGSEQAGRCATLFLHLLRQAVERPDHQAALPDVRHVRGPDREHPSTVMSMIRDRMANAPDALAQCHGTQANTYDEVQRRAGAVAWSLRAAGVRPADRVACYLERGLDPLVALIGVWAAGASYVPIDPSLPLARQQKLLDIAGCTAVVRSSGIDPDGVLGEAPQIVLDGTLSAEEEEWASPLPDDEAYVLFTSGSTGTPKAVSMPHSAMGNLISWQIRQPEFDGPVRVAQFASLSFDVSVQEMLAAVASGGTLVVVPESARRNPQELLDILSRDGVTLAFLPVVALHQLAAAQQAFGTTPTALRHVITAGEALVITDDVRAFATAAGVEVVNQYGPTETHVTTCHRLGARPEQWPDEPPIGRPIDNTVVRVLDSAGRPVPPGTVGELHLGGANVATGYVPTGAEDSGKFRVEDGVRWYRTGDLVRCSDEQALHFAGRVDDQMKIRGHRVEPGEVAAVLLRHPAVRACVVKAVGMRDGLNLVAYVESNGATASEVVQHAQQHLPAYAVPAHIEFLERMPMTSSGKIDHLRLPEPTVHSAVDGEGPRAEETEARVLSVWEDLLGRAVVSPNLSFFEAGGNSLVLLQLYLRLRSAFDHDFAMHELFRYPTARAFAEFLDGHRHAVEPAEIAARAPSTRIADAATRRRAARQNTRNRNG</sequence>
<accession>A0A316HJ34</accession>
<dbReference type="GO" id="GO:0031177">
    <property type="term" value="F:phosphopantetheine binding"/>
    <property type="evidence" value="ECO:0007669"/>
    <property type="project" value="InterPro"/>
</dbReference>
<dbReference type="InterPro" id="IPR009081">
    <property type="entry name" value="PP-bd_ACP"/>
</dbReference>
<dbReference type="InterPro" id="IPR042099">
    <property type="entry name" value="ANL_N_sf"/>
</dbReference>
<dbReference type="InterPro" id="IPR001242">
    <property type="entry name" value="Condensation_dom"/>
</dbReference>
<dbReference type="NCBIfam" id="NF003417">
    <property type="entry name" value="PRK04813.1"/>
    <property type="match status" value="2"/>
</dbReference>
<dbReference type="SUPFAM" id="SSF52777">
    <property type="entry name" value="CoA-dependent acyltransferases"/>
    <property type="match status" value="3"/>
</dbReference>
<keyword evidence="2" id="KW-0596">Phosphopantetheine</keyword>
<reference evidence="6 7" key="1">
    <citation type="submission" date="2018-05" db="EMBL/GenBank/DDBJ databases">
        <title>Genomic Encyclopedia of Type Strains, Phase IV (KMG-IV): sequencing the most valuable type-strain genomes for metagenomic binning, comparative biology and taxonomic classification.</title>
        <authorList>
            <person name="Goeker M."/>
        </authorList>
    </citation>
    <scope>NUCLEOTIDE SEQUENCE [LARGE SCALE GENOMIC DNA]</scope>
    <source>
        <strain evidence="6 7">DSM 45480</strain>
    </source>
</reference>
<dbReference type="Gene3D" id="3.30.559.30">
    <property type="entry name" value="Nonribosomal peptide synthetase, condensation domain"/>
    <property type="match status" value="2"/>
</dbReference>
<dbReference type="PANTHER" id="PTHR45527:SF1">
    <property type="entry name" value="FATTY ACID SYNTHASE"/>
    <property type="match status" value="1"/>
</dbReference>
<dbReference type="PROSITE" id="PS00455">
    <property type="entry name" value="AMP_BINDING"/>
    <property type="match status" value="2"/>
</dbReference>
<name>A0A316HJ34_9PSEU</name>
<dbReference type="SMART" id="SM00823">
    <property type="entry name" value="PKS_PP"/>
    <property type="match status" value="2"/>
</dbReference>
<feature type="domain" description="Carrier" evidence="5">
    <location>
        <begin position="720"/>
        <end position="794"/>
    </location>
</feature>
<dbReference type="GO" id="GO:0008610">
    <property type="term" value="P:lipid biosynthetic process"/>
    <property type="evidence" value="ECO:0007669"/>
    <property type="project" value="UniProtKB-ARBA"/>
</dbReference>